<organism evidence="1 2">
    <name type="scientific">Tsukamurella asaccharolytica</name>
    <dbReference type="NCBI Taxonomy" id="2592067"/>
    <lineage>
        <taxon>Bacteria</taxon>
        <taxon>Bacillati</taxon>
        <taxon>Actinomycetota</taxon>
        <taxon>Actinomycetes</taxon>
        <taxon>Mycobacteriales</taxon>
        <taxon>Tsukamurellaceae</taxon>
        <taxon>Tsukamurella</taxon>
    </lineage>
</organism>
<gene>
    <name evidence="1" type="ORF">FK529_18905</name>
</gene>
<comment type="caution">
    <text evidence="1">The sequence shown here is derived from an EMBL/GenBank/DDBJ whole genome shotgun (WGS) entry which is preliminary data.</text>
</comment>
<sequence length="279" mass="31086">MHAVARVAQALSDDGLQRVCTRVRSGAVPDYWSSRHVVEIKEITDGKIKSFEDGYRREIGQQPHVVIPGMKSVWTVMISAGDSPEIPGQFRRPRLKHLAERLAPYLLEVEARDVAHPREVPHLWYPIRTMLGGGQCDPIAATEAPPGIYFLGWGIGHSRPCDMNRVIVDNVQDWLASPQATNVVASLWEARVHRVAALTCGTLGRGLDIWQSLDRDFPDIHSTPSRELELPHSIDSLVIVAGDHILRHSSSLRQSNQASTWSRTRYTPTTSLRFAGTAI</sequence>
<dbReference type="EMBL" id="VIGW01000019">
    <property type="protein sequence ID" value="TWS17764.1"/>
    <property type="molecule type" value="Genomic_DNA"/>
</dbReference>
<dbReference type="OrthoDB" id="4752989at2"/>
<dbReference type="Proteomes" id="UP000317291">
    <property type="component" value="Unassembled WGS sequence"/>
</dbReference>
<reference evidence="1 2" key="1">
    <citation type="submission" date="2019-06" db="EMBL/GenBank/DDBJ databases">
        <title>Tsukamurella conjunctivitidis sp. nov., Tsukamurella assacharolytica sp. nov. and Tsukamurella sputae sp. nov. isolated from patients with conjunctivitis, bacteraemia (lymphoma) and respiratory infection (sputum) in Hong Kong.</title>
        <authorList>
            <person name="Teng J.L.L."/>
            <person name="Lee H.H."/>
            <person name="Fong J.Y.H."/>
            <person name="Fok K.M.N."/>
            <person name="Lau S.K.P."/>
            <person name="Woo P.C.Y."/>
        </authorList>
    </citation>
    <scope>NUCLEOTIDE SEQUENCE [LARGE SCALE GENOMIC DNA]</scope>
    <source>
        <strain evidence="1 2">HKU71</strain>
    </source>
</reference>
<dbReference type="RefSeq" id="WP_141660865.1">
    <property type="nucleotide sequence ID" value="NZ_VIGW01000019.1"/>
</dbReference>
<dbReference type="AlphaFoldDB" id="A0A5C5R5X9"/>
<proteinExistence type="predicted"/>
<protein>
    <submittedName>
        <fullName evidence="1">Uncharacterized protein</fullName>
    </submittedName>
</protein>
<name>A0A5C5R5X9_9ACTN</name>
<accession>A0A5C5R5X9</accession>
<evidence type="ECO:0000313" key="1">
    <source>
        <dbReference type="EMBL" id="TWS17764.1"/>
    </source>
</evidence>
<keyword evidence="2" id="KW-1185">Reference proteome</keyword>
<evidence type="ECO:0000313" key="2">
    <source>
        <dbReference type="Proteomes" id="UP000317291"/>
    </source>
</evidence>